<keyword evidence="1" id="KW-0732">Signal</keyword>
<evidence type="ECO:0000256" key="1">
    <source>
        <dbReference type="SAM" id="SignalP"/>
    </source>
</evidence>
<evidence type="ECO:0000313" key="4">
    <source>
        <dbReference type="Proteomes" id="UP000298663"/>
    </source>
</evidence>
<reference evidence="3 4" key="2">
    <citation type="journal article" date="2019" name="G3 (Bethesda)">
        <title>Hybrid Assembly of the Genome of the Entomopathogenic Nematode Steinernema carpocapsae Identifies the X-Chromosome.</title>
        <authorList>
            <person name="Serra L."/>
            <person name="Macchietto M."/>
            <person name="Macias-Munoz A."/>
            <person name="McGill C.J."/>
            <person name="Rodriguez I.M."/>
            <person name="Rodriguez B."/>
            <person name="Murad R."/>
            <person name="Mortazavi A."/>
        </authorList>
    </citation>
    <scope>NUCLEOTIDE SEQUENCE [LARGE SCALE GENOMIC DNA]</scope>
    <source>
        <strain evidence="3 4">ALL</strain>
    </source>
</reference>
<protein>
    <recommendedName>
        <fullName evidence="2">Ground-like domain-containing protein</fullName>
    </recommendedName>
</protein>
<organism evidence="3 4">
    <name type="scientific">Steinernema carpocapsae</name>
    <name type="common">Entomopathogenic nematode</name>
    <dbReference type="NCBI Taxonomy" id="34508"/>
    <lineage>
        <taxon>Eukaryota</taxon>
        <taxon>Metazoa</taxon>
        <taxon>Ecdysozoa</taxon>
        <taxon>Nematoda</taxon>
        <taxon>Chromadorea</taxon>
        <taxon>Rhabditida</taxon>
        <taxon>Tylenchina</taxon>
        <taxon>Panagrolaimomorpha</taxon>
        <taxon>Strongyloidoidea</taxon>
        <taxon>Steinernematidae</taxon>
        <taxon>Steinernema</taxon>
    </lineage>
</organism>
<feature type="signal peptide" evidence="1">
    <location>
        <begin position="1"/>
        <end position="17"/>
    </location>
</feature>
<dbReference type="PANTHER" id="PTHR31967:SF20">
    <property type="entry name" value="GROUND-LIKE DOMAIN-CONTAINING PROTEIN"/>
    <property type="match status" value="1"/>
</dbReference>
<name>A0A4U8USL7_STECR</name>
<dbReference type="EMBL" id="AZBU02000001">
    <property type="protein sequence ID" value="TMS35954.1"/>
    <property type="molecule type" value="Genomic_DNA"/>
</dbReference>
<dbReference type="InterPro" id="IPR007284">
    <property type="entry name" value="Ground-like_dom"/>
</dbReference>
<dbReference type="STRING" id="34508.A0A4U8USL7"/>
<accession>A0A4U8USL7</accession>
<gene>
    <name evidence="3" type="ORF">L596_003236</name>
</gene>
<feature type="domain" description="Ground-like" evidence="2">
    <location>
        <begin position="76"/>
        <end position="160"/>
    </location>
</feature>
<dbReference type="AlphaFoldDB" id="A0A4U8USL7"/>
<feature type="chain" id="PRO_5020647781" description="Ground-like domain-containing protein" evidence="1">
    <location>
        <begin position="18"/>
        <end position="186"/>
    </location>
</feature>
<dbReference type="PANTHER" id="PTHR31967">
    <property type="entry name" value="GROUNDHOG (HEDGEHOG-LIKE FAMILY)-RELATED"/>
    <property type="match status" value="1"/>
</dbReference>
<proteinExistence type="predicted"/>
<reference evidence="3 4" key="1">
    <citation type="journal article" date="2015" name="Genome Biol.">
        <title>Comparative genomics of Steinernema reveals deeply conserved gene regulatory networks.</title>
        <authorList>
            <person name="Dillman A.R."/>
            <person name="Macchietto M."/>
            <person name="Porter C.F."/>
            <person name="Rogers A."/>
            <person name="Williams B."/>
            <person name="Antoshechkin I."/>
            <person name="Lee M.M."/>
            <person name="Goodwin Z."/>
            <person name="Lu X."/>
            <person name="Lewis E.E."/>
            <person name="Goodrich-Blair H."/>
            <person name="Stock S.P."/>
            <person name="Adams B.J."/>
            <person name="Sternberg P.W."/>
            <person name="Mortazavi A."/>
        </authorList>
    </citation>
    <scope>NUCLEOTIDE SEQUENCE [LARGE SCALE GENOMIC DNA]</scope>
    <source>
        <strain evidence="3 4">ALL</strain>
    </source>
</reference>
<comment type="caution">
    <text evidence="3">The sequence shown here is derived from an EMBL/GenBank/DDBJ whole genome shotgun (WGS) entry which is preliminary data.</text>
</comment>
<sequence>MIRSCYLVYLLCLCASAQDYGNKPPAEAGYPAPPPPPPAPYMEATSPPIDAALIDNYGIMNQNDFPLPSCYLNDAGYLCCNKEQEMVMNKAYDNITQSRGGKFKKCNIHQIAVKMQDDLQEHFKMDFESVSAAGDFASKSYFSQDFICKIKRDDVYMLSFATPVRVKPAEKEKYVDRPPNFANSFA</sequence>
<evidence type="ECO:0000259" key="2">
    <source>
        <dbReference type="Pfam" id="PF04155"/>
    </source>
</evidence>
<keyword evidence="4" id="KW-1185">Reference proteome</keyword>
<dbReference type="OrthoDB" id="5831900at2759"/>
<dbReference type="Pfam" id="PF04155">
    <property type="entry name" value="Ground-like"/>
    <property type="match status" value="1"/>
</dbReference>
<dbReference type="Proteomes" id="UP000298663">
    <property type="component" value="Unassembled WGS sequence"/>
</dbReference>
<evidence type="ECO:0000313" key="3">
    <source>
        <dbReference type="EMBL" id="TMS35954.1"/>
    </source>
</evidence>